<dbReference type="InterPro" id="IPR043129">
    <property type="entry name" value="ATPase_NBD"/>
</dbReference>
<evidence type="ECO:0000256" key="2">
    <source>
        <dbReference type="ARBA" id="ARBA00022679"/>
    </source>
</evidence>
<organism evidence="6 7">
    <name type="scientific">Vreelandella malpeensis</name>
    <dbReference type="NCBI Taxonomy" id="1172368"/>
    <lineage>
        <taxon>Bacteria</taxon>
        <taxon>Pseudomonadati</taxon>
        <taxon>Pseudomonadota</taxon>
        <taxon>Gammaproteobacteria</taxon>
        <taxon>Oceanospirillales</taxon>
        <taxon>Halomonadaceae</taxon>
        <taxon>Vreelandella</taxon>
    </lineage>
</organism>
<protein>
    <submittedName>
        <fullName evidence="6">FGGY family pentulose kinase</fullName>
    </submittedName>
</protein>
<evidence type="ECO:0000259" key="5">
    <source>
        <dbReference type="Pfam" id="PF02782"/>
    </source>
</evidence>
<dbReference type="InterPro" id="IPR006003">
    <property type="entry name" value="FGGY_RbtK-like"/>
</dbReference>
<dbReference type="InterPro" id="IPR018484">
    <property type="entry name" value="FGGY_N"/>
</dbReference>
<keyword evidence="7" id="KW-1185">Reference proteome</keyword>
<dbReference type="PIRSF" id="PIRSF000538">
    <property type="entry name" value="GlpK"/>
    <property type="match status" value="1"/>
</dbReference>
<gene>
    <name evidence="6" type="ORF">GEV37_15805</name>
</gene>
<evidence type="ECO:0000256" key="1">
    <source>
        <dbReference type="ARBA" id="ARBA00009156"/>
    </source>
</evidence>
<dbReference type="GO" id="GO:0016301">
    <property type="term" value="F:kinase activity"/>
    <property type="evidence" value="ECO:0007669"/>
    <property type="project" value="UniProtKB-KW"/>
</dbReference>
<sequence length="519" mass="54592">MSHQEHVLGIDIGTGSARAGIFTSDGVMLAEAKTPIAMHRPAEHHVEQSSTNIWRAVCSATRRAREAAGVSAASVTRMSVSATCSLVLLDKAYRPLALSPGEEPFDIIVWMDHRATVEAAECTATGGAPLANLGGTMSPEMQMPKLKWLKRHRPALYEQIGYAGDLGDWLGFQCTGSFERSVCMLACKWTFDPRPGHGWDRDFLARIDMADVIERAALPETAQPVGVDLGALTEAAAADLGLTTGCRFSVGMIDAYAGALGTLGRSLTDGPKRRLAVIGGTSTCHIAAQPERCAVPGVWGPYPGALGDAFVANEGGQSITGALLDHLVAMFAAGGEFGDDVHGALSEILLERLAKGDPAPHTHVCPDFIGNRSPLADPEIRGAITGLTLDSPRESFIKVYWAAATALVYGTRAIIDRMNAHGYAIDTLHLSGGHGRSALLRKLYADGTGCRVVISEAPEPVLLGAAVAALGAGFNGDVLGVAKTLAPGERVQAPDPAMAELHATRYQAFKALYAGRLDG</sequence>
<keyword evidence="2" id="KW-0808">Transferase</keyword>
<accession>A0ABS8DW72</accession>
<dbReference type="Gene3D" id="1.20.58.2240">
    <property type="match status" value="1"/>
</dbReference>
<dbReference type="InterPro" id="IPR018485">
    <property type="entry name" value="FGGY_C"/>
</dbReference>
<name>A0ABS8DW72_9GAMM</name>
<dbReference type="PANTHER" id="PTHR43435">
    <property type="entry name" value="RIBULOKINASE"/>
    <property type="match status" value="1"/>
</dbReference>
<dbReference type="EMBL" id="WHVL01000008">
    <property type="protein sequence ID" value="MCB8890577.1"/>
    <property type="molecule type" value="Genomic_DNA"/>
</dbReference>
<evidence type="ECO:0000256" key="3">
    <source>
        <dbReference type="ARBA" id="ARBA00022777"/>
    </source>
</evidence>
<reference evidence="6 7" key="1">
    <citation type="journal article" date="2021" name="Sci. Rep.">
        <title>Genome analysis of a halophilic bacterium Halomonas malpeensis YU-PRIM-29(T) reveals its exopolysaccharide and pigment producing capabilities.</title>
        <authorList>
            <person name="Athmika"/>
            <person name="Ghate S.D."/>
            <person name="Arun A.B."/>
            <person name="Rao S.S."/>
            <person name="Kumar S.T.A."/>
            <person name="Kandiyil M.K."/>
            <person name="Saptami K."/>
            <person name="Rekha P.D."/>
        </authorList>
    </citation>
    <scope>NUCLEOTIDE SEQUENCE [LARGE SCALE GENOMIC DNA]</scope>
    <source>
        <strain evidence="7">prim 29</strain>
    </source>
</reference>
<feature type="domain" description="Carbohydrate kinase FGGY C-terminal" evidence="5">
    <location>
        <begin position="275"/>
        <end position="470"/>
    </location>
</feature>
<evidence type="ECO:0000259" key="4">
    <source>
        <dbReference type="Pfam" id="PF00370"/>
    </source>
</evidence>
<dbReference type="Gene3D" id="3.30.420.40">
    <property type="match status" value="1"/>
</dbReference>
<comment type="caution">
    <text evidence="6">The sequence shown here is derived from an EMBL/GenBank/DDBJ whole genome shotgun (WGS) entry which is preliminary data.</text>
</comment>
<dbReference type="PANTHER" id="PTHR43435:SF4">
    <property type="entry name" value="FGGY CARBOHYDRATE KINASE DOMAIN-CONTAINING PROTEIN"/>
    <property type="match status" value="1"/>
</dbReference>
<feature type="domain" description="Carbohydrate kinase FGGY N-terminal" evidence="4">
    <location>
        <begin position="7"/>
        <end position="261"/>
    </location>
</feature>
<proteinExistence type="inferred from homology"/>
<dbReference type="Pfam" id="PF02782">
    <property type="entry name" value="FGGY_C"/>
    <property type="match status" value="1"/>
</dbReference>
<dbReference type="Pfam" id="PF00370">
    <property type="entry name" value="FGGY_N"/>
    <property type="match status" value="1"/>
</dbReference>
<dbReference type="CDD" id="cd07782">
    <property type="entry name" value="ASKHA_NBD_FGGY_D-RBK"/>
    <property type="match status" value="1"/>
</dbReference>
<dbReference type="SUPFAM" id="SSF53067">
    <property type="entry name" value="Actin-like ATPase domain"/>
    <property type="match status" value="2"/>
</dbReference>
<keyword evidence="3 6" id="KW-0418">Kinase</keyword>
<dbReference type="Proteomes" id="UP001319882">
    <property type="component" value="Unassembled WGS sequence"/>
</dbReference>
<evidence type="ECO:0000313" key="7">
    <source>
        <dbReference type="Proteomes" id="UP001319882"/>
    </source>
</evidence>
<comment type="similarity">
    <text evidence="1">Belongs to the FGGY kinase family.</text>
</comment>
<dbReference type="NCBIfam" id="TIGR01315">
    <property type="entry name" value="5C_CHO_kinase"/>
    <property type="match status" value="1"/>
</dbReference>
<dbReference type="InterPro" id="IPR000577">
    <property type="entry name" value="Carb_kinase_FGGY"/>
</dbReference>
<evidence type="ECO:0000313" key="6">
    <source>
        <dbReference type="EMBL" id="MCB8890577.1"/>
    </source>
</evidence>
<dbReference type="RefSeq" id="WP_227391243.1">
    <property type="nucleotide sequence ID" value="NZ_JBHSCJ010000005.1"/>
</dbReference>